<dbReference type="InterPro" id="IPR041347">
    <property type="entry name" value="MftR_C"/>
</dbReference>
<feature type="DNA-binding region" description="H-T-H motif" evidence="4">
    <location>
        <begin position="37"/>
        <end position="56"/>
    </location>
</feature>
<dbReference type="Pfam" id="PF17754">
    <property type="entry name" value="TetR_C_14"/>
    <property type="match status" value="1"/>
</dbReference>
<sequence length="199" mass="21259">MNDTPPSLRDRRRAETTAAVAAAALDLAVERGWDQVTVDEVAERAGISRRTFFNYFATKDEALFHDAMAWRPGALEAFTASPAPLLDALEDLFVAQADREAPDRDRAVQVMRLVDGAPELLPGLLARIAASEEALAAAVTARGDVDEFTARTVAAVAGALARVSGTSWLAGSQPDPLSSTRAAWAALRTLVTTTDRRTP</sequence>
<dbReference type="Proteomes" id="UP001565927">
    <property type="component" value="Unassembled WGS sequence"/>
</dbReference>
<accession>A0ABV4GVX5</accession>
<evidence type="ECO:0000256" key="3">
    <source>
        <dbReference type="ARBA" id="ARBA00023163"/>
    </source>
</evidence>
<feature type="domain" description="HTH tetR-type" evidence="5">
    <location>
        <begin position="14"/>
        <end position="74"/>
    </location>
</feature>
<evidence type="ECO:0000256" key="4">
    <source>
        <dbReference type="PROSITE-ProRule" id="PRU00335"/>
    </source>
</evidence>
<gene>
    <name evidence="6" type="ORF">AB2L27_01640</name>
</gene>
<dbReference type="InterPro" id="IPR050109">
    <property type="entry name" value="HTH-type_TetR-like_transc_reg"/>
</dbReference>
<dbReference type="Gene3D" id="1.10.357.10">
    <property type="entry name" value="Tetracycline Repressor, domain 2"/>
    <property type="match status" value="1"/>
</dbReference>
<evidence type="ECO:0000313" key="6">
    <source>
        <dbReference type="EMBL" id="MEZ0163463.1"/>
    </source>
</evidence>
<name>A0ABV4GVX5_9ACTN</name>
<keyword evidence="3" id="KW-0804">Transcription</keyword>
<proteinExistence type="predicted"/>
<organism evidence="6 7">
    <name type="scientific">Kineococcus halophytocola</name>
    <dbReference type="NCBI Taxonomy" id="3234027"/>
    <lineage>
        <taxon>Bacteria</taxon>
        <taxon>Bacillati</taxon>
        <taxon>Actinomycetota</taxon>
        <taxon>Actinomycetes</taxon>
        <taxon>Kineosporiales</taxon>
        <taxon>Kineosporiaceae</taxon>
        <taxon>Kineococcus</taxon>
    </lineage>
</organism>
<protein>
    <submittedName>
        <fullName evidence="6">TetR/AcrR family transcriptional regulator</fullName>
    </submittedName>
</protein>
<reference evidence="6 7" key="1">
    <citation type="submission" date="2024-07" db="EMBL/GenBank/DDBJ databases">
        <authorList>
            <person name="Thanompreechachai J."/>
            <person name="Duangmal K."/>
        </authorList>
    </citation>
    <scope>NUCLEOTIDE SEQUENCE [LARGE SCALE GENOMIC DNA]</scope>
    <source>
        <strain evidence="6 7">LSe6-4</strain>
    </source>
</reference>
<evidence type="ECO:0000313" key="7">
    <source>
        <dbReference type="Proteomes" id="UP001565927"/>
    </source>
</evidence>
<dbReference type="InterPro" id="IPR009057">
    <property type="entry name" value="Homeodomain-like_sf"/>
</dbReference>
<dbReference type="PROSITE" id="PS50977">
    <property type="entry name" value="HTH_TETR_2"/>
    <property type="match status" value="1"/>
</dbReference>
<evidence type="ECO:0000259" key="5">
    <source>
        <dbReference type="PROSITE" id="PS50977"/>
    </source>
</evidence>
<keyword evidence="1" id="KW-0805">Transcription regulation</keyword>
<dbReference type="EMBL" id="JBGFTU010000001">
    <property type="protein sequence ID" value="MEZ0163463.1"/>
    <property type="molecule type" value="Genomic_DNA"/>
</dbReference>
<dbReference type="RefSeq" id="WP_370439709.1">
    <property type="nucleotide sequence ID" value="NZ_JBGFTU010000001.1"/>
</dbReference>
<keyword evidence="2 4" id="KW-0238">DNA-binding</keyword>
<dbReference type="PANTHER" id="PTHR30055">
    <property type="entry name" value="HTH-TYPE TRANSCRIPTIONAL REGULATOR RUTR"/>
    <property type="match status" value="1"/>
</dbReference>
<dbReference type="Pfam" id="PF00440">
    <property type="entry name" value="TetR_N"/>
    <property type="match status" value="1"/>
</dbReference>
<dbReference type="PANTHER" id="PTHR30055:SF238">
    <property type="entry name" value="MYCOFACTOCIN BIOSYNTHESIS TRANSCRIPTIONAL REGULATOR MFTR-RELATED"/>
    <property type="match status" value="1"/>
</dbReference>
<dbReference type="SUPFAM" id="SSF46689">
    <property type="entry name" value="Homeodomain-like"/>
    <property type="match status" value="1"/>
</dbReference>
<evidence type="ECO:0000256" key="1">
    <source>
        <dbReference type="ARBA" id="ARBA00023015"/>
    </source>
</evidence>
<dbReference type="PRINTS" id="PR00455">
    <property type="entry name" value="HTHTETR"/>
</dbReference>
<keyword evidence="7" id="KW-1185">Reference proteome</keyword>
<dbReference type="InterPro" id="IPR001647">
    <property type="entry name" value="HTH_TetR"/>
</dbReference>
<evidence type="ECO:0000256" key="2">
    <source>
        <dbReference type="ARBA" id="ARBA00023125"/>
    </source>
</evidence>
<comment type="caution">
    <text evidence="6">The sequence shown here is derived from an EMBL/GenBank/DDBJ whole genome shotgun (WGS) entry which is preliminary data.</text>
</comment>